<keyword evidence="4" id="KW-1185">Reference proteome</keyword>
<comment type="caution">
    <text evidence="3">The sequence shown here is derived from an EMBL/GenBank/DDBJ whole genome shotgun (WGS) entry which is preliminary data.</text>
</comment>
<feature type="compositionally biased region" description="Basic residues" evidence="2">
    <location>
        <begin position="116"/>
        <end position="132"/>
    </location>
</feature>
<reference evidence="3 4" key="1">
    <citation type="submission" date="2019-07" db="EMBL/GenBank/DDBJ databases">
        <title>Whole genome shotgun sequence of Pseudonocardia sulfidoxydans NBRC 16205.</title>
        <authorList>
            <person name="Hosoyama A."/>
            <person name="Uohara A."/>
            <person name="Ohji S."/>
            <person name="Ichikawa N."/>
        </authorList>
    </citation>
    <scope>NUCLEOTIDE SEQUENCE [LARGE SCALE GENOMIC DNA]</scope>
    <source>
        <strain evidence="3 4">NBRC 16205</strain>
    </source>
</reference>
<dbReference type="EMBL" id="BJVJ01000014">
    <property type="protein sequence ID" value="GEL22945.1"/>
    <property type="molecule type" value="Genomic_DNA"/>
</dbReference>
<name>A0A511DDR7_9PSEU</name>
<evidence type="ECO:0000313" key="4">
    <source>
        <dbReference type="Proteomes" id="UP000321685"/>
    </source>
</evidence>
<evidence type="ECO:0000256" key="1">
    <source>
        <dbReference type="ARBA" id="ARBA00008645"/>
    </source>
</evidence>
<evidence type="ECO:0000313" key="3">
    <source>
        <dbReference type="EMBL" id="GEL22945.1"/>
    </source>
</evidence>
<protein>
    <submittedName>
        <fullName evidence="3">Uncharacterized protein</fullName>
    </submittedName>
</protein>
<accession>A0A511DDR7</accession>
<dbReference type="Gene3D" id="3.40.50.1820">
    <property type="entry name" value="alpha/beta hydrolase"/>
    <property type="match status" value="1"/>
</dbReference>
<dbReference type="InterPro" id="IPR029058">
    <property type="entry name" value="AB_hydrolase_fold"/>
</dbReference>
<gene>
    <name evidence="3" type="ORF">PSU4_18990</name>
</gene>
<sequence>MFLLTPSPRYVDDGDYRGGFSAADVHELLESLDSKYLGWSGAMAPVIMGAPDRPELAQELTDSFCRTDPLVAGVVARATFPADNRAEPREGERADVGDPERAGRDRAACDGQVRPPAHRGQCHIDRRRHRPLPSHERPGGHG</sequence>
<comment type="similarity">
    <text evidence="1">Belongs to the AB hydrolase superfamily.</text>
</comment>
<feature type="compositionally biased region" description="Basic and acidic residues" evidence="2">
    <location>
        <begin position="133"/>
        <end position="142"/>
    </location>
</feature>
<organism evidence="3 4">
    <name type="scientific">Pseudonocardia sulfidoxydans NBRC 16205</name>
    <dbReference type="NCBI Taxonomy" id="1223511"/>
    <lineage>
        <taxon>Bacteria</taxon>
        <taxon>Bacillati</taxon>
        <taxon>Actinomycetota</taxon>
        <taxon>Actinomycetes</taxon>
        <taxon>Pseudonocardiales</taxon>
        <taxon>Pseudonocardiaceae</taxon>
        <taxon>Pseudonocardia</taxon>
    </lineage>
</organism>
<evidence type="ECO:0000256" key="2">
    <source>
        <dbReference type="SAM" id="MobiDB-lite"/>
    </source>
</evidence>
<dbReference type="PANTHER" id="PTHR43039">
    <property type="entry name" value="ESTERASE-RELATED"/>
    <property type="match status" value="1"/>
</dbReference>
<feature type="region of interest" description="Disordered" evidence="2">
    <location>
        <begin position="80"/>
        <end position="142"/>
    </location>
</feature>
<dbReference type="Proteomes" id="UP000321685">
    <property type="component" value="Unassembled WGS sequence"/>
</dbReference>
<feature type="compositionally biased region" description="Basic and acidic residues" evidence="2">
    <location>
        <begin position="84"/>
        <end position="108"/>
    </location>
</feature>
<proteinExistence type="inferred from homology"/>
<dbReference type="AlphaFoldDB" id="A0A511DDR7"/>